<dbReference type="STRING" id="178035.A0A154P0X2"/>
<dbReference type="InterPro" id="IPR036397">
    <property type="entry name" value="RNaseH_sf"/>
</dbReference>
<organism evidence="1 2">
    <name type="scientific">Dufourea novaeangliae</name>
    <name type="common">Sweat bee</name>
    <dbReference type="NCBI Taxonomy" id="178035"/>
    <lineage>
        <taxon>Eukaryota</taxon>
        <taxon>Metazoa</taxon>
        <taxon>Ecdysozoa</taxon>
        <taxon>Arthropoda</taxon>
        <taxon>Hexapoda</taxon>
        <taxon>Insecta</taxon>
        <taxon>Pterygota</taxon>
        <taxon>Neoptera</taxon>
        <taxon>Endopterygota</taxon>
        <taxon>Hymenoptera</taxon>
        <taxon>Apocrita</taxon>
        <taxon>Aculeata</taxon>
        <taxon>Apoidea</taxon>
        <taxon>Anthophila</taxon>
        <taxon>Halictidae</taxon>
        <taxon>Rophitinae</taxon>
        <taxon>Dufourea</taxon>
    </lineage>
</organism>
<dbReference type="PANTHER" id="PTHR47326">
    <property type="entry name" value="TRANSPOSABLE ELEMENT TC3 TRANSPOSASE-LIKE PROTEIN"/>
    <property type="match status" value="1"/>
</dbReference>
<evidence type="ECO:0008006" key="3">
    <source>
        <dbReference type="Google" id="ProtNLM"/>
    </source>
</evidence>
<reference evidence="1 2" key="1">
    <citation type="submission" date="2015-07" db="EMBL/GenBank/DDBJ databases">
        <title>The genome of Dufourea novaeangliae.</title>
        <authorList>
            <person name="Pan H."/>
            <person name="Kapheim K."/>
        </authorList>
    </citation>
    <scope>NUCLEOTIDE SEQUENCE [LARGE SCALE GENOMIC DNA]</scope>
    <source>
        <strain evidence="1">0120121106</strain>
        <tissue evidence="1">Whole body</tissue>
    </source>
</reference>
<sequence>MVDTEPDFWKQILMTDEAHFTLSGAVNKQNCGTENPHEIHETPLHDQKVTAWAGVCAKTIIGPFFFREGETVDGNRYRWMLAHYVCPQMCEKGLDGYWFQQDGAPCHTANQTMQFLQRKFPGRVVSKNGDIDRPPRSPDLTPPDFFLWGYLKRKVYASKPQTIDELKANIRAEIIAIPSEMLETVMENTAKRAHFALANKGGHLIDVVR</sequence>
<evidence type="ECO:0000313" key="1">
    <source>
        <dbReference type="EMBL" id="KZC05497.1"/>
    </source>
</evidence>
<name>A0A154P0X2_DUFNO</name>
<keyword evidence="2" id="KW-1185">Reference proteome</keyword>
<gene>
    <name evidence="1" type="ORF">WN55_06980</name>
</gene>
<dbReference type="EMBL" id="KQ434793">
    <property type="protein sequence ID" value="KZC05497.1"/>
    <property type="molecule type" value="Genomic_DNA"/>
</dbReference>
<dbReference type="Gene3D" id="3.30.420.10">
    <property type="entry name" value="Ribonuclease H-like superfamily/Ribonuclease H"/>
    <property type="match status" value="1"/>
</dbReference>
<dbReference type="Proteomes" id="UP000076502">
    <property type="component" value="Unassembled WGS sequence"/>
</dbReference>
<accession>A0A154P0X2</accession>
<dbReference type="OrthoDB" id="9986793at2759"/>
<proteinExistence type="predicted"/>
<protein>
    <recommendedName>
        <fullName evidence="3">Transposable element Tc3 transposase</fullName>
    </recommendedName>
</protein>
<dbReference type="GO" id="GO:0003676">
    <property type="term" value="F:nucleic acid binding"/>
    <property type="evidence" value="ECO:0007669"/>
    <property type="project" value="InterPro"/>
</dbReference>
<dbReference type="PANTHER" id="PTHR47326:SF1">
    <property type="entry name" value="HTH PSQ-TYPE DOMAIN-CONTAINING PROTEIN"/>
    <property type="match status" value="1"/>
</dbReference>
<dbReference type="AlphaFoldDB" id="A0A154P0X2"/>
<evidence type="ECO:0000313" key="2">
    <source>
        <dbReference type="Proteomes" id="UP000076502"/>
    </source>
</evidence>